<evidence type="ECO:0000313" key="2">
    <source>
        <dbReference type="EMBL" id="JAO06206.1"/>
    </source>
</evidence>
<name>A0A0S7ETM3_9TELE</name>
<dbReference type="EMBL" id="GBYX01475470">
    <property type="protein sequence ID" value="JAO06206.1"/>
    <property type="molecule type" value="Transcribed_RNA"/>
</dbReference>
<sequence>CAPFISTDKDGGLQQKRSDDSQSLQTVQIQFTPRAFCPSIQQVARSKKLVLPFNQSICTDSTYNPHRHVRSFFLLREGQRSTRTPRSARSAFPSTPSFLLNP</sequence>
<feature type="compositionally biased region" description="Basic and acidic residues" evidence="1">
    <location>
        <begin position="7"/>
        <end position="20"/>
    </location>
</feature>
<gene>
    <name evidence="2" type="primary">PPUP7971</name>
</gene>
<feature type="compositionally biased region" description="Low complexity" evidence="1">
    <location>
        <begin position="81"/>
        <end position="91"/>
    </location>
</feature>
<reference evidence="2" key="1">
    <citation type="submission" date="2014-12" db="EMBL/GenBank/DDBJ databases">
        <title>Parallel Evolution in Life History Adaptation Evident in the Tissue-Specific Poeciliopsis prolifica transcriptome.</title>
        <authorList>
            <person name="Jue N.K."/>
            <person name="Foley R.J."/>
            <person name="Obergfell C."/>
            <person name="Reznick D.N."/>
            <person name="O'Neill R.J."/>
            <person name="O'Neill M.J."/>
        </authorList>
    </citation>
    <scope>NUCLEOTIDE SEQUENCE</scope>
</reference>
<organism evidence="2">
    <name type="scientific">Poeciliopsis prolifica</name>
    <name type="common">blackstripe livebearer</name>
    <dbReference type="NCBI Taxonomy" id="188132"/>
    <lineage>
        <taxon>Eukaryota</taxon>
        <taxon>Metazoa</taxon>
        <taxon>Chordata</taxon>
        <taxon>Craniata</taxon>
        <taxon>Vertebrata</taxon>
        <taxon>Euteleostomi</taxon>
        <taxon>Actinopterygii</taxon>
        <taxon>Neopterygii</taxon>
        <taxon>Teleostei</taxon>
        <taxon>Neoteleostei</taxon>
        <taxon>Acanthomorphata</taxon>
        <taxon>Ovalentaria</taxon>
        <taxon>Atherinomorphae</taxon>
        <taxon>Cyprinodontiformes</taxon>
        <taxon>Poeciliidae</taxon>
        <taxon>Poeciliinae</taxon>
        <taxon>Poeciliopsis</taxon>
    </lineage>
</organism>
<feature type="non-terminal residue" evidence="2">
    <location>
        <position position="102"/>
    </location>
</feature>
<feature type="non-terminal residue" evidence="2">
    <location>
        <position position="1"/>
    </location>
</feature>
<protein>
    <submittedName>
        <fullName evidence="2">PPUP7971</fullName>
    </submittedName>
</protein>
<feature type="region of interest" description="Disordered" evidence="1">
    <location>
        <begin position="79"/>
        <end position="102"/>
    </location>
</feature>
<feature type="compositionally biased region" description="Polar residues" evidence="1">
    <location>
        <begin position="92"/>
        <end position="102"/>
    </location>
</feature>
<proteinExistence type="predicted"/>
<feature type="region of interest" description="Disordered" evidence="1">
    <location>
        <begin position="1"/>
        <end position="24"/>
    </location>
</feature>
<dbReference type="AlphaFoldDB" id="A0A0S7ETM3"/>
<accession>A0A0S7ETM3</accession>
<evidence type="ECO:0000256" key="1">
    <source>
        <dbReference type="SAM" id="MobiDB-lite"/>
    </source>
</evidence>